<keyword evidence="2" id="KW-0472">Membrane</keyword>
<keyword evidence="2" id="KW-1133">Transmembrane helix</keyword>
<feature type="transmembrane region" description="Helical" evidence="2">
    <location>
        <begin position="75"/>
        <end position="96"/>
    </location>
</feature>
<dbReference type="Proteomes" id="UP001177023">
    <property type="component" value="Unassembled WGS sequence"/>
</dbReference>
<evidence type="ECO:0000256" key="2">
    <source>
        <dbReference type="SAM" id="Phobius"/>
    </source>
</evidence>
<comment type="caution">
    <text evidence="3">The sequence shown here is derived from an EMBL/GenBank/DDBJ whole genome shotgun (WGS) entry which is preliminary data.</text>
</comment>
<feature type="non-terminal residue" evidence="3">
    <location>
        <position position="146"/>
    </location>
</feature>
<dbReference type="AlphaFoldDB" id="A0AA36DIV8"/>
<evidence type="ECO:0000313" key="4">
    <source>
        <dbReference type="Proteomes" id="UP001177023"/>
    </source>
</evidence>
<keyword evidence="2" id="KW-0812">Transmembrane</keyword>
<proteinExistence type="predicted"/>
<name>A0AA36DIV8_9BILA</name>
<sequence>MKNTLACWAGNDFTCIGFERVTSMAVDKQNKTICTFAKCPAQGAIPCNTDCRTVSEVKKVLPDGKCEFRPQKWKVVFVAFAFIGGAALIVMSAFFFRAYAKARAKANDEENPSSRSSKRQHGDNGEKRPFLASKSSRMFSSGAQEE</sequence>
<organism evidence="3 4">
    <name type="scientific">Mesorhabditis spiculigera</name>
    <dbReference type="NCBI Taxonomy" id="96644"/>
    <lineage>
        <taxon>Eukaryota</taxon>
        <taxon>Metazoa</taxon>
        <taxon>Ecdysozoa</taxon>
        <taxon>Nematoda</taxon>
        <taxon>Chromadorea</taxon>
        <taxon>Rhabditida</taxon>
        <taxon>Rhabditina</taxon>
        <taxon>Rhabditomorpha</taxon>
        <taxon>Rhabditoidea</taxon>
        <taxon>Rhabditidae</taxon>
        <taxon>Mesorhabditinae</taxon>
        <taxon>Mesorhabditis</taxon>
    </lineage>
</organism>
<keyword evidence="4" id="KW-1185">Reference proteome</keyword>
<protein>
    <submittedName>
        <fullName evidence="3">Uncharacterized protein</fullName>
    </submittedName>
</protein>
<evidence type="ECO:0000256" key="1">
    <source>
        <dbReference type="SAM" id="MobiDB-lite"/>
    </source>
</evidence>
<dbReference type="EMBL" id="CATQJA010002710">
    <property type="protein sequence ID" value="CAJ0587594.1"/>
    <property type="molecule type" value="Genomic_DNA"/>
</dbReference>
<evidence type="ECO:0000313" key="3">
    <source>
        <dbReference type="EMBL" id="CAJ0587594.1"/>
    </source>
</evidence>
<feature type="compositionally biased region" description="Polar residues" evidence="1">
    <location>
        <begin position="133"/>
        <end position="146"/>
    </location>
</feature>
<gene>
    <name evidence="3" type="ORF">MSPICULIGERA_LOCUS25552</name>
</gene>
<feature type="compositionally biased region" description="Basic and acidic residues" evidence="1">
    <location>
        <begin position="120"/>
        <end position="129"/>
    </location>
</feature>
<accession>A0AA36DIV8</accession>
<reference evidence="3" key="1">
    <citation type="submission" date="2023-06" db="EMBL/GenBank/DDBJ databases">
        <authorList>
            <person name="Delattre M."/>
        </authorList>
    </citation>
    <scope>NUCLEOTIDE SEQUENCE</scope>
    <source>
        <strain evidence="3">AF72</strain>
    </source>
</reference>
<feature type="region of interest" description="Disordered" evidence="1">
    <location>
        <begin position="104"/>
        <end position="146"/>
    </location>
</feature>